<dbReference type="Proteomes" id="UP001062846">
    <property type="component" value="Chromosome 9"/>
</dbReference>
<name>A0ACC0MFD9_RHOML</name>
<keyword evidence="2" id="KW-1185">Reference proteome</keyword>
<evidence type="ECO:0000313" key="1">
    <source>
        <dbReference type="EMBL" id="KAI8539695.1"/>
    </source>
</evidence>
<proteinExistence type="predicted"/>
<gene>
    <name evidence="1" type="ORF">RHMOL_Rhmol09G0202900</name>
</gene>
<organism evidence="1 2">
    <name type="scientific">Rhododendron molle</name>
    <name type="common">Chinese azalea</name>
    <name type="synonym">Azalea mollis</name>
    <dbReference type="NCBI Taxonomy" id="49168"/>
    <lineage>
        <taxon>Eukaryota</taxon>
        <taxon>Viridiplantae</taxon>
        <taxon>Streptophyta</taxon>
        <taxon>Embryophyta</taxon>
        <taxon>Tracheophyta</taxon>
        <taxon>Spermatophyta</taxon>
        <taxon>Magnoliopsida</taxon>
        <taxon>eudicotyledons</taxon>
        <taxon>Gunneridae</taxon>
        <taxon>Pentapetalae</taxon>
        <taxon>asterids</taxon>
        <taxon>Ericales</taxon>
        <taxon>Ericaceae</taxon>
        <taxon>Ericoideae</taxon>
        <taxon>Rhodoreae</taxon>
        <taxon>Rhododendron</taxon>
    </lineage>
</organism>
<sequence length="88" mass="9944">MPMKHDQPISGKVVEDVGVGLEVKRDENKKLNREDIAQVIRKVVKDESGVRVRSKARELSEIIRMKGEKAIDGLVEEFVQLCNEGKTI</sequence>
<dbReference type="EMBL" id="CM046396">
    <property type="protein sequence ID" value="KAI8539695.1"/>
    <property type="molecule type" value="Genomic_DNA"/>
</dbReference>
<reference evidence="1" key="1">
    <citation type="submission" date="2022-02" db="EMBL/GenBank/DDBJ databases">
        <title>Plant Genome Project.</title>
        <authorList>
            <person name="Zhang R.-G."/>
        </authorList>
    </citation>
    <scope>NUCLEOTIDE SEQUENCE</scope>
    <source>
        <strain evidence="1">AT1</strain>
    </source>
</reference>
<protein>
    <submittedName>
        <fullName evidence="1">Uncharacterized protein</fullName>
    </submittedName>
</protein>
<accession>A0ACC0MFD9</accession>
<evidence type="ECO:0000313" key="2">
    <source>
        <dbReference type="Proteomes" id="UP001062846"/>
    </source>
</evidence>
<comment type="caution">
    <text evidence="1">The sequence shown here is derived from an EMBL/GenBank/DDBJ whole genome shotgun (WGS) entry which is preliminary data.</text>
</comment>